<protein>
    <submittedName>
        <fullName evidence="2">Uncharacterized protein</fullName>
    </submittedName>
</protein>
<reference evidence="2 3" key="1">
    <citation type="submission" date="2018-11" db="EMBL/GenBank/DDBJ databases">
        <title>Species Designations Belie Phenotypic and Genotypic Heterogeneity in Oral Streptococci.</title>
        <authorList>
            <person name="Velsko I."/>
        </authorList>
    </citation>
    <scope>NUCLEOTIDE SEQUENCE [LARGE SCALE GENOMIC DNA]</scope>
    <source>
        <strain evidence="2 3">BCA1</strain>
    </source>
</reference>
<dbReference type="Proteomes" id="UP000279863">
    <property type="component" value="Unassembled WGS sequence"/>
</dbReference>
<feature type="region of interest" description="Disordered" evidence="1">
    <location>
        <begin position="1"/>
        <end position="22"/>
    </location>
</feature>
<name>A0A3R9MR85_STROR</name>
<dbReference type="EMBL" id="RJVZ01000001">
    <property type="protein sequence ID" value="RSK10903.1"/>
    <property type="molecule type" value="Genomic_DNA"/>
</dbReference>
<dbReference type="AlphaFoldDB" id="A0A3R9MR85"/>
<evidence type="ECO:0000256" key="1">
    <source>
        <dbReference type="SAM" id="MobiDB-lite"/>
    </source>
</evidence>
<gene>
    <name evidence="2" type="ORF">D8804_00300</name>
</gene>
<evidence type="ECO:0000313" key="3">
    <source>
        <dbReference type="Proteomes" id="UP000279863"/>
    </source>
</evidence>
<dbReference type="RefSeq" id="WP_125398435.1">
    <property type="nucleotide sequence ID" value="NZ_RJVZ01000001.1"/>
</dbReference>
<evidence type="ECO:0000313" key="2">
    <source>
        <dbReference type="EMBL" id="RSK10903.1"/>
    </source>
</evidence>
<sequence length="136" mass="15568">MKQFKLSIKPKQEPTEGQSLNSSGYSVKINDWELGRGVIDFKLEMPADKKPKITITAIPDVIEIDATVIAEIQKLQSEETSNYKDDEQQKVILEDLLIYSKELKQNDFHSKIIISADGVYLEQTKEFHPLDETQLD</sequence>
<organism evidence="2 3">
    <name type="scientific">Streptococcus oralis</name>
    <dbReference type="NCBI Taxonomy" id="1303"/>
    <lineage>
        <taxon>Bacteria</taxon>
        <taxon>Bacillati</taxon>
        <taxon>Bacillota</taxon>
        <taxon>Bacilli</taxon>
        <taxon>Lactobacillales</taxon>
        <taxon>Streptococcaceae</taxon>
        <taxon>Streptococcus</taxon>
    </lineage>
</organism>
<proteinExistence type="predicted"/>
<comment type="caution">
    <text evidence="2">The sequence shown here is derived from an EMBL/GenBank/DDBJ whole genome shotgun (WGS) entry which is preliminary data.</text>
</comment>
<accession>A0A3R9MR85</accession>